<evidence type="ECO:0000313" key="1">
    <source>
        <dbReference type="EMBL" id="SCZ68412.1"/>
    </source>
</evidence>
<dbReference type="EMBL" id="FMWD01000022">
    <property type="protein sequence ID" value="SCZ68412.1"/>
    <property type="molecule type" value="Genomic_DNA"/>
</dbReference>
<reference evidence="1 2" key="1">
    <citation type="submission" date="2016-10" db="EMBL/GenBank/DDBJ databases">
        <authorList>
            <person name="de Groot N.N."/>
        </authorList>
    </citation>
    <scope>NUCLEOTIDE SEQUENCE [LARGE SCALE GENOMIC DNA]</scope>
    <source>
        <strain evidence="1 2">HLD2</strain>
    </source>
</reference>
<sequence>MSSNRLLLAAIGIGAVAGMRTMTAPAAVAWRDRGSAAARSPCVTSVLAGLAMLELLADKIPTAPDRVETGALAARAASGAWSAAQFAKRGGGPLPGYAAVGAGAAVASAWGFYRLRRAAGRLGIPDLWLGLAEDLLALVMASRVSRAAWNKAGVKVEGIEGINGVRVK</sequence>
<proteinExistence type="predicted"/>
<dbReference type="Proteomes" id="UP000199648">
    <property type="component" value="Unassembled WGS sequence"/>
</dbReference>
<dbReference type="AlphaFoldDB" id="A0A1G5R2X1"/>
<gene>
    <name evidence="1" type="ORF">SAMN03097708_03319</name>
</gene>
<name>A0A1G5R2X1_9GAMM</name>
<evidence type="ECO:0000313" key="2">
    <source>
        <dbReference type="Proteomes" id="UP000199648"/>
    </source>
</evidence>
<protein>
    <submittedName>
        <fullName evidence="1">Uncharacterized membrane protein</fullName>
    </submittedName>
</protein>
<keyword evidence="2" id="KW-1185">Reference proteome</keyword>
<organism evidence="1 2">
    <name type="scientific">Thiohalomonas denitrificans</name>
    <dbReference type="NCBI Taxonomy" id="415747"/>
    <lineage>
        <taxon>Bacteria</taxon>
        <taxon>Pseudomonadati</taxon>
        <taxon>Pseudomonadota</taxon>
        <taxon>Gammaproteobacteria</taxon>
        <taxon>Thiohalomonadales</taxon>
        <taxon>Thiohalomonadaceae</taxon>
        <taxon>Thiohalomonas</taxon>
    </lineage>
</organism>
<dbReference type="RefSeq" id="WP_092999392.1">
    <property type="nucleotide sequence ID" value="NZ_FMWD01000022.1"/>
</dbReference>
<accession>A0A1G5R2X1</accession>